<accession>A0A0V0Y7J2</accession>
<dbReference type="EMBL" id="JYDU01000048">
    <property type="protein sequence ID" value="KRX96043.1"/>
    <property type="molecule type" value="Genomic_DNA"/>
</dbReference>
<sequence length="70" mass="8293">MHIVKNIVLQAMIIFSWYVDLQDILYDTLMFISSNLTQVSQKYLNEGENFERKVFTQDAKTGKFILLLKF</sequence>
<gene>
    <name evidence="1" type="ORF">T4E_8743</name>
</gene>
<organism evidence="1 2">
    <name type="scientific">Trichinella pseudospiralis</name>
    <name type="common">Parasitic roundworm</name>
    <dbReference type="NCBI Taxonomy" id="6337"/>
    <lineage>
        <taxon>Eukaryota</taxon>
        <taxon>Metazoa</taxon>
        <taxon>Ecdysozoa</taxon>
        <taxon>Nematoda</taxon>
        <taxon>Enoplea</taxon>
        <taxon>Dorylaimia</taxon>
        <taxon>Trichinellida</taxon>
        <taxon>Trichinellidae</taxon>
        <taxon>Trichinella</taxon>
    </lineage>
</organism>
<proteinExistence type="predicted"/>
<evidence type="ECO:0000313" key="1">
    <source>
        <dbReference type="EMBL" id="KRX96043.1"/>
    </source>
</evidence>
<dbReference type="Proteomes" id="UP000054815">
    <property type="component" value="Unassembled WGS sequence"/>
</dbReference>
<dbReference type="AlphaFoldDB" id="A0A0V0Y7J2"/>
<name>A0A0V0Y7J2_TRIPS</name>
<comment type="caution">
    <text evidence="1">The sequence shown here is derived from an EMBL/GenBank/DDBJ whole genome shotgun (WGS) entry which is preliminary data.</text>
</comment>
<reference evidence="1 2" key="1">
    <citation type="submission" date="2015-01" db="EMBL/GenBank/DDBJ databases">
        <title>Evolution of Trichinella species and genotypes.</title>
        <authorList>
            <person name="Korhonen P.K."/>
            <person name="Edoardo P."/>
            <person name="Giuseppe L.R."/>
            <person name="Gasser R.B."/>
        </authorList>
    </citation>
    <scope>NUCLEOTIDE SEQUENCE [LARGE SCALE GENOMIC DNA]</scope>
    <source>
        <strain evidence="1">ISS141</strain>
    </source>
</reference>
<evidence type="ECO:0000313" key="2">
    <source>
        <dbReference type="Proteomes" id="UP000054815"/>
    </source>
</evidence>
<protein>
    <submittedName>
        <fullName evidence="1">Uncharacterized protein</fullName>
    </submittedName>
</protein>